<organism evidence="5 6">
    <name type="scientific">Vasconcelosia minhoensis LEGE 07310</name>
    <dbReference type="NCBI Taxonomy" id="915328"/>
    <lineage>
        <taxon>Bacteria</taxon>
        <taxon>Bacillati</taxon>
        <taxon>Cyanobacteriota</taxon>
        <taxon>Cyanophyceae</taxon>
        <taxon>Nodosilineales</taxon>
        <taxon>Cymatolegaceae</taxon>
        <taxon>Vasconcelosia</taxon>
        <taxon>Vasconcelosia minhoensis</taxon>
    </lineage>
</organism>
<evidence type="ECO:0000313" key="6">
    <source>
        <dbReference type="Proteomes" id="UP000636505"/>
    </source>
</evidence>
<dbReference type="InterPro" id="IPR002734">
    <property type="entry name" value="RibDG_C"/>
</dbReference>
<dbReference type="Gene3D" id="3.40.430.10">
    <property type="entry name" value="Dihydrofolate Reductase, subunit A"/>
    <property type="match status" value="1"/>
</dbReference>
<keyword evidence="3" id="KW-0560">Oxidoreductase</keyword>
<sequence length="234" mass="25311">MTHTTVVLAMSADGKIADERRSAARFASDADRYHLEQQIAQADATLFGAGTLRAYETTLAVSQPDLQSARQQRGLPPQPVQIVCSISGDLNRNWRFFQQPVPRWLLTGATGAQRWTVGAAFERILTVPVIESGLDWSTVFKQLSTIGIERLLVMGGAELVATLLAVDRIDELYLTVCPLLLGGRTAPTPVDGCGFAAEQAPRLALCSVKAVGHEVFLHYRRWTVGAAPTPAAAD</sequence>
<comment type="pathway">
    <text evidence="1">Cofactor biosynthesis; riboflavin biosynthesis.</text>
</comment>
<dbReference type="SUPFAM" id="SSF53597">
    <property type="entry name" value="Dihydrofolate reductase-like"/>
    <property type="match status" value="1"/>
</dbReference>
<dbReference type="AlphaFoldDB" id="A0A8J7DMH8"/>
<accession>A0A8J7DMH8</accession>
<protein>
    <submittedName>
        <fullName evidence="5">RibD family protein</fullName>
    </submittedName>
</protein>
<dbReference type="EMBL" id="JADEXG010000008">
    <property type="protein sequence ID" value="MBE9076700.1"/>
    <property type="molecule type" value="Genomic_DNA"/>
</dbReference>
<feature type="domain" description="Bacterial bifunctional deaminase-reductase C-terminal" evidence="4">
    <location>
        <begin position="5"/>
        <end position="215"/>
    </location>
</feature>
<proteinExistence type="predicted"/>
<evidence type="ECO:0000256" key="2">
    <source>
        <dbReference type="ARBA" id="ARBA00022857"/>
    </source>
</evidence>
<comment type="caution">
    <text evidence="5">The sequence shown here is derived from an EMBL/GenBank/DDBJ whole genome shotgun (WGS) entry which is preliminary data.</text>
</comment>
<evidence type="ECO:0000256" key="3">
    <source>
        <dbReference type="ARBA" id="ARBA00023002"/>
    </source>
</evidence>
<name>A0A8J7DMH8_9CYAN</name>
<dbReference type="PANTHER" id="PTHR38011:SF7">
    <property type="entry name" value="2,5-DIAMINO-6-RIBOSYLAMINO-4(3H)-PYRIMIDINONE 5'-PHOSPHATE REDUCTASE"/>
    <property type="match status" value="1"/>
</dbReference>
<dbReference type="Proteomes" id="UP000636505">
    <property type="component" value="Unassembled WGS sequence"/>
</dbReference>
<dbReference type="GO" id="GO:0008703">
    <property type="term" value="F:5-amino-6-(5-phosphoribosylamino)uracil reductase activity"/>
    <property type="evidence" value="ECO:0007669"/>
    <property type="project" value="InterPro"/>
</dbReference>
<dbReference type="RefSeq" id="WP_193905358.1">
    <property type="nucleotide sequence ID" value="NZ_JADEXG010000008.1"/>
</dbReference>
<keyword evidence="2" id="KW-0521">NADP</keyword>
<dbReference type="InterPro" id="IPR024072">
    <property type="entry name" value="DHFR-like_dom_sf"/>
</dbReference>
<reference evidence="5" key="1">
    <citation type="submission" date="2020-10" db="EMBL/GenBank/DDBJ databases">
        <authorList>
            <person name="Castelo-Branco R."/>
            <person name="Eusebio N."/>
            <person name="Adriana R."/>
            <person name="Vieira A."/>
            <person name="Brugerolle De Fraissinette N."/>
            <person name="Rezende De Castro R."/>
            <person name="Schneider M.P."/>
            <person name="Vasconcelos V."/>
            <person name="Leao P.N."/>
        </authorList>
    </citation>
    <scope>NUCLEOTIDE SEQUENCE</scope>
    <source>
        <strain evidence="5">LEGE 07310</strain>
    </source>
</reference>
<dbReference type="GO" id="GO:0009231">
    <property type="term" value="P:riboflavin biosynthetic process"/>
    <property type="evidence" value="ECO:0007669"/>
    <property type="project" value="InterPro"/>
</dbReference>
<gene>
    <name evidence="5" type="ORF">IQ241_05205</name>
</gene>
<dbReference type="PANTHER" id="PTHR38011">
    <property type="entry name" value="DIHYDROFOLATE REDUCTASE FAMILY PROTEIN (AFU_ORTHOLOGUE AFUA_8G06820)"/>
    <property type="match status" value="1"/>
</dbReference>
<dbReference type="InterPro" id="IPR050765">
    <property type="entry name" value="Riboflavin_Biosynth_HTPR"/>
</dbReference>
<evidence type="ECO:0000256" key="1">
    <source>
        <dbReference type="ARBA" id="ARBA00005104"/>
    </source>
</evidence>
<dbReference type="Pfam" id="PF01872">
    <property type="entry name" value="RibD_C"/>
    <property type="match status" value="1"/>
</dbReference>
<evidence type="ECO:0000259" key="4">
    <source>
        <dbReference type="Pfam" id="PF01872"/>
    </source>
</evidence>
<evidence type="ECO:0000313" key="5">
    <source>
        <dbReference type="EMBL" id="MBE9076700.1"/>
    </source>
</evidence>
<keyword evidence="6" id="KW-1185">Reference proteome</keyword>